<reference evidence="3 4" key="1">
    <citation type="submission" date="2022-08" db="EMBL/GenBank/DDBJ databases">
        <title>Aerococcaceae sp. nov isolated from spoiled eye mask.</title>
        <authorList>
            <person name="Zhou G."/>
            <person name="Xie X.-B."/>
            <person name="Shi Q.-S."/>
            <person name="Wang Y.-S."/>
            <person name="Wen X."/>
            <person name="Peng H."/>
            <person name="Yang X.-J."/>
            <person name="Tao H.-B."/>
            <person name="Huang X.-M."/>
        </authorList>
    </citation>
    <scope>NUCLEOTIDE SEQUENCE [LARGE SCALE GENOMIC DNA]</scope>
    <source>
        <strain evidence="4">DM20194951</strain>
    </source>
</reference>
<proteinExistence type="predicted"/>
<name>A0ABY5P3U2_9LACT</name>
<evidence type="ECO:0000259" key="1">
    <source>
        <dbReference type="PROSITE" id="PS51736"/>
    </source>
</evidence>
<evidence type="ECO:0000313" key="3">
    <source>
        <dbReference type="EMBL" id="UUX33265.1"/>
    </source>
</evidence>
<dbReference type="InterPro" id="IPR050639">
    <property type="entry name" value="SSR_resolvase"/>
</dbReference>
<dbReference type="Pfam" id="PF13408">
    <property type="entry name" value="Zn_ribbon_recom"/>
    <property type="match status" value="1"/>
</dbReference>
<evidence type="ECO:0000313" key="4">
    <source>
        <dbReference type="Proteomes" id="UP001315967"/>
    </source>
</evidence>
<dbReference type="Proteomes" id="UP001315967">
    <property type="component" value="Chromosome"/>
</dbReference>
<organism evidence="3 4">
    <name type="scientific">Fundicoccus culcitae</name>
    <dbReference type="NCBI Taxonomy" id="2969821"/>
    <lineage>
        <taxon>Bacteria</taxon>
        <taxon>Bacillati</taxon>
        <taxon>Bacillota</taxon>
        <taxon>Bacilli</taxon>
        <taxon>Lactobacillales</taxon>
        <taxon>Aerococcaceae</taxon>
        <taxon>Fundicoccus</taxon>
    </lineage>
</organism>
<dbReference type="InterPro" id="IPR036162">
    <property type="entry name" value="Resolvase-like_N_sf"/>
</dbReference>
<accession>A0ABY5P3U2</accession>
<gene>
    <name evidence="3" type="ORF">NRE15_10160</name>
</gene>
<feature type="domain" description="Recombinase" evidence="2">
    <location>
        <begin position="160"/>
        <end position="265"/>
    </location>
</feature>
<dbReference type="PANTHER" id="PTHR30461:SF23">
    <property type="entry name" value="DNA RECOMBINASE-RELATED"/>
    <property type="match status" value="1"/>
</dbReference>
<sequence length="469" mass="54608">MKMKMKMNRTGVCYARQSTEMQQSIPAQLSELEDYAKTNDIQIIASFQDVMSGKNTERNGFQAMKEYIATHSIDVILVWRHDRLARNLKELQNFLLYCQDNETTVISINERLSNNKAQDTLLIHLLGAIGEYQLDTIKDNQQIAYRKMHQEGKKVNQSVSFGYRIIDDELEIIKEEAEIVHLIFQLYVEEDLGYKAIAEHLNNLGILNWNEKLWTPARIHSILKNTSYIGNIRSKYGDENRHLLPIIEKELFQKAVNKMNSKGKQAQRVTRRYILQKKIRCPHCRSLCSPTHTTQKHKDHHYYICSNYIANGKRHCHGIILNAIEIEQFISNKAHQFIQSDYVSGQLKKRIANKNGLIVKSNQRKQQQLKERQQKALQSFERGLIDDDQLKSQLISLSNREKKLKIDPTIPESLIELINFNLAVDINPTLSQFTLYQSIIDKIEVNGDKTVKEIYLTDLEKNILQEELL</sequence>
<dbReference type="InterPro" id="IPR011109">
    <property type="entry name" value="DNA_bind_recombinase_dom"/>
</dbReference>
<dbReference type="Pfam" id="PF00239">
    <property type="entry name" value="Resolvase"/>
    <property type="match status" value="1"/>
</dbReference>
<dbReference type="PROSITE" id="PS51736">
    <property type="entry name" value="RECOMBINASES_3"/>
    <property type="match status" value="1"/>
</dbReference>
<protein>
    <submittedName>
        <fullName evidence="3">Recombinase family protein</fullName>
    </submittedName>
</protein>
<dbReference type="InterPro" id="IPR025827">
    <property type="entry name" value="Zn_ribbon_recom_dom"/>
</dbReference>
<dbReference type="InterPro" id="IPR038109">
    <property type="entry name" value="DNA_bind_recomb_sf"/>
</dbReference>
<keyword evidence="4" id="KW-1185">Reference proteome</keyword>
<dbReference type="EMBL" id="CP102453">
    <property type="protein sequence ID" value="UUX33265.1"/>
    <property type="molecule type" value="Genomic_DNA"/>
</dbReference>
<feature type="domain" description="Resolvase/invertase-type recombinase catalytic" evidence="1">
    <location>
        <begin position="10"/>
        <end position="152"/>
    </location>
</feature>
<dbReference type="Pfam" id="PF07508">
    <property type="entry name" value="Recombinase"/>
    <property type="match status" value="1"/>
</dbReference>
<dbReference type="InterPro" id="IPR006119">
    <property type="entry name" value="Resolv_N"/>
</dbReference>
<dbReference type="PANTHER" id="PTHR30461">
    <property type="entry name" value="DNA-INVERTASE FROM LAMBDOID PROPHAGE"/>
    <property type="match status" value="1"/>
</dbReference>
<dbReference type="CDD" id="cd03768">
    <property type="entry name" value="SR_ResInv"/>
    <property type="match status" value="1"/>
</dbReference>
<evidence type="ECO:0000259" key="2">
    <source>
        <dbReference type="PROSITE" id="PS51737"/>
    </source>
</evidence>
<dbReference type="SUPFAM" id="SSF53041">
    <property type="entry name" value="Resolvase-like"/>
    <property type="match status" value="1"/>
</dbReference>
<dbReference type="Gene3D" id="3.90.1750.20">
    <property type="entry name" value="Putative Large Serine Recombinase, Chain B, Domain 2"/>
    <property type="match status" value="1"/>
</dbReference>
<dbReference type="Gene3D" id="3.40.50.1390">
    <property type="entry name" value="Resolvase, N-terminal catalytic domain"/>
    <property type="match status" value="1"/>
</dbReference>
<dbReference type="RefSeq" id="WP_313792767.1">
    <property type="nucleotide sequence ID" value="NZ_CP102453.1"/>
</dbReference>
<dbReference type="PROSITE" id="PS51737">
    <property type="entry name" value="RECOMBINASE_DNA_BIND"/>
    <property type="match status" value="1"/>
</dbReference>
<dbReference type="SMART" id="SM00857">
    <property type="entry name" value="Resolvase"/>
    <property type="match status" value="1"/>
</dbReference>